<comment type="caution">
    <text evidence="1">The sequence shown here is derived from an EMBL/GenBank/DDBJ whole genome shotgun (WGS) entry which is preliminary data.</text>
</comment>
<dbReference type="Proteomes" id="UP001154240">
    <property type="component" value="Unassembled WGS sequence"/>
</dbReference>
<protein>
    <submittedName>
        <fullName evidence="1">Uncharacterized protein</fullName>
    </submittedName>
</protein>
<keyword evidence="2" id="KW-1185">Reference proteome</keyword>
<gene>
    <name evidence="1" type="ORF">OLX77_11395</name>
</gene>
<name>A0A9X4MJN0_9BACT</name>
<reference evidence="1" key="1">
    <citation type="journal article" date="2022" name="bioRxiv">
        <title>Thiovibrio frasassiensisgen. nov., sp. nov., an autotrophic, elemental sulfur disproportionating bacterium isolated from sulfidic karst sediment, and proposal of Thiovibrionaceae fam. nov.</title>
        <authorList>
            <person name="Aronson H."/>
            <person name="Thomas C."/>
            <person name="Bhattacharyya M."/>
            <person name="Eckstein S."/>
            <person name="Jensen S."/>
            <person name="Barco R."/>
            <person name="Macalady J."/>
            <person name="Amend J."/>
        </authorList>
    </citation>
    <scope>NUCLEOTIDE SEQUENCE</scope>
    <source>
        <strain evidence="1">RS19-109</strain>
    </source>
</reference>
<organism evidence="1 2">
    <name type="scientific">Thiovibrio frasassiensis</name>
    <dbReference type="NCBI Taxonomy" id="2984131"/>
    <lineage>
        <taxon>Bacteria</taxon>
        <taxon>Pseudomonadati</taxon>
        <taxon>Thermodesulfobacteriota</taxon>
        <taxon>Desulfobulbia</taxon>
        <taxon>Desulfobulbales</taxon>
        <taxon>Thiovibrionaceae</taxon>
        <taxon>Thiovibrio</taxon>
    </lineage>
</organism>
<sequence>MPHAVTQRKNQNAGLVDMLRMLVLPQVVVSLRGTRPLDNDRRLHALLSIEGLRFFAGRKEADEKSAPLRPCHLALLVLTKKRSWTILHNLGAVTKEESVFPCCF</sequence>
<evidence type="ECO:0000313" key="1">
    <source>
        <dbReference type="EMBL" id="MDG4476758.1"/>
    </source>
</evidence>
<evidence type="ECO:0000313" key="2">
    <source>
        <dbReference type="Proteomes" id="UP001154240"/>
    </source>
</evidence>
<reference evidence="1" key="2">
    <citation type="submission" date="2022-10" db="EMBL/GenBank/DDBJ databases">
        <authorList>
            <person name="Aronson H.S."/>
        </authorList>
    </citation>
    <scope>NUCLEOTIDE SEQUENCE</scope>
    <source>
        <strain evidence="1">RS19-109</strain>
    </source>
</reference>
<accession>A0A9X4MJN0</accession>
<dbReference type="AlphaFoldDB" id="A0A9X4MJN0"/>
<proteinExistence type="predicted"/>
<dbReference type="EMBL" id="JAPHEH010000001">
    <property type="protein sequence ID" value="MDG4476758.1"/>
    <property type="molecule type" value="Genomic_DNA"/>
</dbReference>
<dbReference type="RefSeq" id="WP_307633723.1">
    <property type="nucleotide sequence ID" value="NZ_JAPHEH010000001.1"/>
</dbReference>